<organism evidence="1">
    <name type="scientific">marine metagenome</name>
    <dbReference type="NCBI Taxonomy" id="408172"/>
    <lineage>
        <taxon>unclassified sequences</taxon>
        <taxon>metagenomes</taxon>
        <taxon>ecological metagenomes</taxon>
    </lineage>
</organism>
<accession>A0A381PK96</accession>
<gene>
    <name evidence="1" type="ORF">METZ01_LOCUS20299</name>
</gene>
<sequence>MYNSEVETPRNDASVGLLLSYTKEKGFTAIPSKESGLFVKGDVKDMEFIKIGDIDYIVSAKNDDFIEFTRINK</sequence>
<name>A0A381PK96_9ZZZZ</name>
<dbReference type="EMBL" id="UINC01001012">
    <property type="protein sequence ID" value="SUZ67445.1"/>
    <property type="molecule type" value="Genomic_DNA"/>
</dbReference>
<proteinExistence type="predicted"/>
<protein>
    <submittedName>
        <fullName evidence="1">Uncharacterized protein</fullName>
    </submittedName>
</protein>
<evidence type="ECO:0000313" key="1">
    <source>
        <dbReference type="EMBL" id="SUZ67445.1"/>
    </source>
</evidence>
<dbReference type="AlphaFoldDB" id="A0A381PK96"/>
<reference evidence="1" key="1">
    <citation type="submission" date="2018-05" db="EMBL/GenBank/DDBJ databases">
        <authorList>
            <person name="Lanie J.A."/>
            <person name="Ng W.-L."/>
            <person name="Kazmierczak K.M."/>
            <person name="Andrzejewski T.M."/>
            <person name="Davidsen T.M."/>
            <person name="Wayne K.J."/>
            <person name="Tettelin H."/>
            <person name="Glass J.I."/>
            <person name="Rusch D."/>
            <person name="Podicherti R."/>
            <person name="Tsui H.-C.T."/>
            <person name="Winkler M.E."/>
        </authorList>
    </citation>
    <scope>NUCLEOTIDE SEQUENCE</scope>
</reference>